<feature type="region of interest" description="Disordered" evidence="1">
    <location>
        <begin position="150"/>
        <end position="172"/>
    </location>
</feature>
<organism evidence="2 3">
    <name type="scientific">Plectosphaerella cucumerina</name>
    <dbReference type="NCBI Taxonomy" id="40658"/>
    <lineage>
        <taxon>Eukaryota</taxon>
        <taxon>Fungi</taxon>
        <taxon>Dikarya</taxon>
        <taxon>Ascomycota</taxon>
        <taxon>Pezizomycotina</taxon>
        <taxon>Sordariomycetes</taxon>
        <taxon>Hypocreomycetidae</taxon>
        <taxon>Glomerellales</taxon>
        <taxon>Plectosphaerellaceae</taxon>
        <taxon>Plectosphaerella</taxon>
    </lineage>
</organism>
<protein>
    <submittedName>
        <fullName evidence="2">Uncharacterized protein</fullName>
    </submittedName>
</protein>
<evidence type="ECO:0000256" key="1">
    <source>
        <dbReference type="SAM" id="MobiDB-lite"/>
    </source>
</evidence>
<sequence>MRTYRRPAQDGPRDARFVALGCYHISSTSRQVVIESSNLDNERSPIIAGTHGCAVGPLPPEEGGMNVTSIIDARLVSNFCVSSVFYSSGLHSLVLARTTKSTAAHPPCPLPGLIWLSFLSLHLDCALSVTAPEWRMGVKSHASVCSRSWRATETPGPSWPRRPHKKKKSQCPQPEARSLLAALFTGNDQQFHIRAVCRQRTVVARPLLAHDSLRTAASAPSWWWWWWWQAVAGCQGAPLTTLDQQQQPRSGSRLINELCASVLFCRTSAC</sequence>
<keyword evidence="3" id="KW-1185">Reference proteome</keyword>
<comment type="caution">
    <text evidence="2">The sequence shown here is derived from an EMBL/GenBank/DDBJ whole genome shotgun (WGS) entry which is preliminary data.</text>
</comment>
<dbReference type="EMBL" id="JAGPXD010000001">
    <property type="protein sequence ID" value="KAH7375838.1"/>
    <property type="molecule type" value="Genomic_DNA"/>
</dbReference>
<reference evidence="2" key="1">
    <citation type="journal article" date="2021" name="Nat. Commun.">
        <title>Genetic determinants of endophytism in the Arabidopsis root mycobiome.</title>
        <authorList>
            <person name="Mesny F."/>
            <person name="Miyauchi S."/>
            <person name="Thiergart T."/>
            <person name="Pickel B."/>
            <person name="Atanasova L."/>
            <person name="Karlsson M."/>
            <person name="Huettel B."/>
            <person name="Barry K.W."/>
            <person name="Haridas S."/>
            <person name="Chen C."/>
            <person name="Bauer D."/>
            <person name="Andreopoulos W."/>
            <person name="Pangilinan J."/>
            <person name="LaButti K."/>
            <person name="Riley R."/>
            <person name="Lipzen A."/>
            <person name="Clum A."/>
            <person name="Drula E."/>
            <person name="Henrissat B."/>
            <person name="Kohler A."/>
            <person name="Grigoriev I.V."/>
            <person name="Martin F.M."/>
            <person name="Hacquard S."/>
        </authorList>
    </citation>
    <scope>NUCLEOTIDE SEQUENCE</scope>
    <source>
        <strain evidence="2">MPI-CAGE-AT-0016</strain>
    </source>
</reference>
<accession>A0A8K0TVD7</accession>
<gene>
    <name evidence="2" type="ORF">B0T11DRAFT_271073</name>
</gene>
<evidence type="ECO:0000313" key="3">
    <source>
        <dbReference type="Proteomes" id="UP000813385"/>
    </source>
</evidence>
<name>A0A8K0TVD7_9PEZI</name>
<evidence type="ECO:0000313" key="2">
    <source>
        <dbReference type="EMBL" id="KAH7375838.1"/>
    </source>
</evidence>
<proteinExistence type="predicted"/>
<dbReference type="Proteomes" id="UP000813385">
    <property type="component" value="Unassembled WGS sequence"/>
</dbReference>
<dbReference type="AlphaFoldDB" id="A0A8K0TVD7"/>